<dbReference type="Gene3D" id="1.20.1250.20">
    <property type="entry name" value="MFS general substrate transporter like domains"/>
    <property type="match status" value="2"/>
</dbReference>
<dbReference type="InterPro" id="IPR020846">
    <property type="entry name" value="MFS_dom"/>
</dbReference>
<keyword evidence="4 5" id="KW-0472">Membrane</keyword>
<evidence type="ECO:0000256" key="1">
    <source>
        <dbReference type="ARBA" id="ARBA00004141"/>
    </source>
</evidence>
<feature type="transmembrane region" description="Helical" evidence="5">
    <location>
        <begin position="299"/>
        <end position="318"/>
    </location>
</feature>
<feature type="transmembrane region" description="Helical" evidence="5">
    <location>
        <begin position="107"/>
        <end position="123"/>
    </location>
</feature>
<dbReference type="InterPro" id="IPR051788">
    <property type="entry name" value="MFS_Transporter"/>
</dbReference>
<dbReference type="InterPro" id="IPR011701">
    <property type="entry name" value="MFS"/>
</dbReference>
<feature type="transmembrane region" description="Helical" evidence="5">
    <location>
        <begin position="234"/>
        <end position="257"/>
    </location>
</feature>
<feature type="transmembrane region" description="Helical" evidence="5">
    <location>
        <begin position="74"/>
        <end position="95"/>
    </location>
</feature>
<feature type="transmembrane region" description="Helical" evidence="5">
    <location>
        <begin position="384"/>
        <end position="402"/>
    </location>
</feature>
<dbReference type="CDD" id="cd17393">
    <property type="entry name" value="MFS_MosC_like"/>
    <property type="match status" value="1"/>
</dbReference>
<evidence type="ECO:0000259" key="6">
    <source>
        <dbReference type="PROSITE" id="PS50850"/>
    </source>
</evidence>
<comment type="subcellular location">
    <subcellularLocation>
        <location evidence="1">Membrane</location>
        <topology evidence="1">Multi-pass membrane protein</topology>
    </subcellularLocation>
</comment>
<accession>A0A2Z2HGC6</accession>
<dbReference type="Proteomes" id="UP000250025">
    <property type="component" value="Chromosome"/>
</dbReference>
<dbReference type="GO" id="GO:0016020">
    <property type="term" value="C:membrane"/>
    <property type="evidence" value="ECO:0007669"/>
    <property type="project" value="UniProtKB-SubCell"/>
</dbReference>
<dbReference type="KEGG" id="kus:B9G99_04675"/>
<feature type="transmembrane region" description="Helical" evidence="5">
    <location>
        <begin position="194"/>
        <end position="213"/>
    </location>
</feature>
<feature type="transmembrane region" description="Helical" evidence="5">
    <location>
        <begin position="356"/>
        <end position="378"/>
    </location>
</feature>
<keyword evidence="3 5" id="KW-1133">Transmembrane helix</keyword>
<evidence type="ECO:0000256" key="4">
    <source>
        <dbReference type="ARBA" id="ARBA00023136"/>
    </source>
</evidence>
<feature type="transmembrane region" description="Helical" evidence="5">
    <location>
        <begin position="269"/>
        <end position="287"/>
    </location>
</feature>
<dbReference type="InterPro" id="IPR036259">
    <property type="entry name" value="MFS_trans_sf"/>
</dbReference>
<organism evidence="7 8">
    <name type="scientific">Kushneria konosiri</name>
    <dbReference type="NCBI Taxonomy" id="698828"/>
    <lineage>
        <taxon>Bacteria</taxon>
        <taxon>Pseudomonadati</taxon>
        <taxon>Pseudomonadota</taxon>
        <taxon>Gammaproteobacteria</taxon>
        <taxon>Oceanospirillales</taxon>
        <taxon>Halomonadaceae</taxon>
        <taxon>Kushneria</taxon>
    </lineage>
</organism>
<keyword evidence="2 5" id="KW-0812">Transmembrane</keyword>
<dbReference type="SUPFAM" id="SSF103473">
    <property type="entry name" value="MFS general substrate transporter"/>
    <property type="match status" value="1"/>
</dbReference>
<proteinExistence type="predicted"/>
<dbReference type="PANTHER" id="PTHR23514:SF13">
    <property type="entry name" value="INNER MEMBRANE PROTEIN YBJJ"/>
    <property type="match status" value="1"/>
</dbReference>
<dbReference type="GO" id="GO:0022857">
    <property type="term" value="F:transmembrane transporter activity"/>
    <property type="evidence" value="ECO:0007669"/>
    <property type="project" value="InterPro"/>
</dbReference>
<feature type="transmembrane region" description="Helical" evidence="5">
    <location>
        <begin position="40"/>
        <end position="58"/>
    </location>
</feature>
<dbReference type="Pfam" id="PF07690">
    <property type="entry name" value="MFS_1"/>
    <property type="match status" value="1"/>
</dbReference>
<evidence type="ECO:0000256" key="5">
    <source>
        <dbReference type="SAM" id="Phobius"/>
    </source>
</evidence>
<feature type="transmembrane region" description="Helical" evidence="5">
    <location>
        <begin position="129"/>
        <end position="146"/>
    </location>
</feature>
<feature type="transmembrane region" description="Helical" evidence="5">
    <location>
        <begin position="324"/>
        <end position="344"/>
    </location>
</feature>
<reference evidence="7 8" key="1">
    <citation type="journal article" date="2017" name="Int. J. Syst. Evol. Microbiol.">
        <title>Kushneria konosiri sp. nov., isolated from the Korean salt-fermented seafood Daemi-jeot.</title>
        <authorList>
            <person name="Yun J.H."/>
            <person name="Park S.K."/>
            <person name="Lee J.Y."/>
            <person name="Jung M.J."/>
            <person name="Bae J.W."/>
        </authorList>
    </citation>
    <scope>NUCLEOTIDE SEQUENCE [LARGE SCALE GENOMIC DNA]</scope>
    <source>
        <strain evidence="7 8">X49</strain>
    </source>
</reference>
<protein>
    <recommendedName>
        <fullName evidence="6">Major facilitator superfamily (MFS) profile domain-containing protein</fullName>
    </recommendedName>
</protein>
<evidence type="ECO:0000313" key="8">
    <source>
        <dbReference type="Proteomes" id="UP000250025"/>
    </source>
</evidence>
<name>A0A2Z2HGC6_9GAMM</name>
<dbReference type="PROSITE" id="PS50850">
    <property type="entry name" value="MFS"/>
    <property type="match status" value="1"/>
</dbReference>
<feature type="domain" description="Major facilitator superfamily (MFS) profile" evidence="6">
    <location>
        <begin position="38"/>
        <end position="407"/>
    </location>
</feature>
<evidence type="ECO:0000256" key="3">
    <source>
        <dbReference type="ARBA" id="ARBA00022989"/>
    </source>
</evidence>
<dbReference type="AlphaFoldDB" id="A0A2Z2HGC6"/>
<evidence type="ECO:0000256" key="2">
    <source>
        <dbReference type="ARBA" id="ARBA00022692"/>
    </source>
</evidence>
<sequence>MGAPADRRIRACPFEPCDEECFMSDPAGESVTAHAPASRAAIAWFFALSGLSFSNWAVRIPDIRTLLELSQSQLGALLLCPVIGSLGLTLLSNYLNNRFGSRRMTRVAACAIVVSLVLIGAAMSMLTLGLALVVFGAGMGLLNIAMNDQAATLERRYRRSIMSSFHGLFSLGGMAGSLVGGALATLGLTPRCHLLLVAGLLMVGILIAHRHLLAPPPRAERPVGALFVRPKGRVWLLGIIAAAVVFIEGSMADWSALFLTELGASRGHAALGLAVFTGTMAVGRLLGDRWLDRVGAVRALEIGSALALLGLGLAIVAASPIAALAGFALAGIGMSTLFPCLLSLAGRNRSMSPSGAIASVAMLGYLSMLGGPPMLGFLAEAITLHYAFVALVVAAALAIALARPAARA</sequence>
<dbReference type="EMBL" id="CP021323">
    <property type="protein sequence ID" value="ARS52261.1"/>
    <property type="molecule type" value="Genomic_DNA"/>
</dbReference>
<feature type="transmembrane region" description="Helical" evidence="5">
    <location>
        <begin position="167"/>
        <end position="188"/>
    </location>
</feature>
<evidence type="ECO:0000313" key="7">
    <source>
        <dbReference type="EMBL" id="ARS52261.1"/>
    </source>
</evidence>
<dbReference type="PANTHER" id="PTHR23514">
    <property type="entry name" value="BYPASS OF STOP CODON PROTEIN 6"/>
    <property type="match status" value="1"/>
</dbReference>
<gene>
    <name evidence="7" type="ORF">B9G99_04675</name>
</gene>
<keyword evidence="8" id="KW-1185">Reference proteome</keyword>